<evidence type="ECO:0000313" key="2">
    <source>
        <dbReference type="Proteomes" id="UP001430953"/>
    </source>
</evidence>
<keyword evidence="2" id="KW-1185">Reference proteome</keyword>
<proteinExistence type="predicted"/>
<reference evidence="1 2" key="1">
    <citation type="submission" date="2023-03" db="EMBL/GenBank/DDBJ databases">
        <title>High recombination rates correlate with genetic variation in Cardiocondyla obscurior ants.</title>
        <authorList>
            <person name="Errbii M."/>
        </authorList>
    </citation>
    <scope>NUCLEOTIDE SEQUENCE [LARGE SCALE GENOMIC DNA]</scope>
    <source>
        <strain evidence="1">Alpha-2009</strain>
        <tissue evidence="1">Whole body</tissue>
    </source>
</reference>
<accession>A0AAW2F3L3</accession>
<sequence length="146" mass="16141">MNYVFLFNYKKKITQTYLKHVQISNIGTDIPCENVTLNSSILHETTIIPECIVQMQILQVSLHKKIQQNNAIGSSSGNGVAGLRRTYKHSELSSPGIRGLIPAIFKEITEIAGFRLLYVLPTYVHAPVPAPSPSPSPAPRASTRTR</sequence>
<dbReference type="AlphaFoldDB" id="A0AAW2F3L3"/>
<name>A0AAW2F3L3_9HYME</name>
<dbReference type="Proteomes" id="UP001430953">
    <property type="component" value="Unassembled WGS sequence"/>
</dbReference>
<evidence type="ECO:0000313" key="1">
    <source>
        <dbReference type="EMBL" id="KAL0108810.1"/>
    </source>
</evidence>
<gene>
    <name evidence="1" type="ORF">PUN28_014139</name>
</gene>
<organism evidence="1 2">
    <name type="scientific">Cardiocondyla obscurior</name>
    <dbReference type="NCBI Taxonomy" id="286306"/>
    <lineage>
        <taxon>Eukaryota</taxon>
        <taxon>Metazoa</taxon>
        <taxon>Ecdysozoa</taxon>
        <taxon>Arthropoda</taxon>
        <taxon>Hexapoda</taxon>
        <taxon>Insecta</taxon>
        <taxon>Pterygota</taxon>
        <taxon>Neoptera</taxon>
        <taxon>Endopterygota</taxon>
        <taxon>Hymenoptera</taxon>
        <taxon>Apocrita</taxon>
        <taxon>Aculeata</taxon>
        <taxon>Formicoidea</taxon>
        <taxon>Formicidae</taxon>
        <taxon>Myrmicinae</taxon>
        <taxon>Cardiocondyla</taxon>
    </lineage>
</organism>
<protein>
    <submittedName>
        <fullName evidence="1">Uncharacterized protein</fullName>
    </submittedName>
</protein>
<dbReference type="EMBL" id="JADYXP020000015">
    <property type="protein sequence ID" value="KAL0108810.1"/>
    <property type="molecule type" value="Genomic_DNA"/>
</dbReference>
<comment type="caution">
    <text evidence="1">The sequence shown here is derived from an EMBL/GenBank/DDBJ whole genome shotgun (WGS) entry which is preliminary data.</text>
</comment>